<dbReference type="PANTHER" id="PTHR47706">
    <property type="entry name" value="NMRA-LIKE FAMILY PROTEIN"/>
    <property type="match status" value="1"/>
</dbReference>
<dbReference type="InterPro" id="IPR036291">
    <property type="entry name" value="NAD(P)-bd_dom_sf"/>
</dbReference>
<organism evidence="3 4">
    <name type="scientific">Recurvomyces mirabilis</name>
    <dbReference type="NCBI Taxonomy" id="574656"/>
    <lineage>
        <taxon>Eukaryota</taxon>
        <taxon>Fungi</taxon>
        <taxon>Dikarya</taxon>
        <taxon>Ascomycota</taxon>
        <taxon>Pezizomycotina</taxon>
        <taxon>Dothideomycetes</taxon>
        <taxon>Dothideomycetidae</taxon>
        <taxon>Mycosphaerellales</taxon>
        <taxon>Teratosphaeriaceae</taxon>
        <taxon>Recurvomyces</taxon>
    </lineage>
</organism>
<name>A0AAE0WKJ0_9PEZI</name>
<evidence type="ECO:0000256" key="2">
    <source>
        <dbReference type="ARBA" id="ARBA00023002"/>
    </source>
</evidence>
<dbReference type="EMBL" id="JAUTXT010000025">
    <property type="protein sequence ID" value="KAK3673390.1"/>
    <property type="molecule type" value="Genomic_DNA"/>
</dbReference>
<keyword evidence="4" id="KW-1185">Reference proteome</keyword>
<dbReference type="InterPro" id="IPR051609">
    <property type="entry name" value="NmrA/Isoflavone_reductase-like"/>
</dbReference>
<dbReference type="Gene3D" id="3.40.50.720">
    <property type="entry name" value="NAD(P)-binding Rossmann-like Domain"/>
    <property type="match status" value="1"/>
</dbReference>
<reference evidence="3" key="1">
    <citation type="submission" date="2023-07" db="EMBL/GenBank/DDBJ databases">
        <title>Black Yeasts Isolated from many extreme environments.</title>
        <authorList>
            <person name="Coleine C."/>
            <person name="Stajich J.E."/>
            <person name="Selbmann L."/>
        </authorList>
    </citation>
    <scope>NUCLEOTIDE SEQUENCE</scope>
    <source>
        <strain evidence="3">CCFEE 5485</strain>
    </source>
</reference>
<evidence type="ECO:0000256" key="1">
    <source>
        <dbReference type="ARBA" id="ARBA00022857"/>
    </source>
</evidence>
<sequence length="337" mass="37774">MARDRRPILADHRSRQASGFAEHDMSGSMMRIAVAGTGGLARFIAHFVQQDTAHHVVLLSREEKPELSRDHQVIVVDYANIQTLQFALRGIDTVISTVTGQNQIELIRAAISVRVRRFAPAEFEGPPSLRPETSPLDRGRTAAGRWMAYYGQHIETTVFVCGILYERFQPNGLRQTRMGLGSGLSNEGDYIMNCRTMSAQAPAFDANNLPNVTICMTSAQDVAKFVTKALDMPRWPSELRMCGERITVKDLIATVQQMKGQPFNPISWHNPATLRAALEVATARRDPALQIRLHALIATTEGQYDFPEPANMNEAFPDVRPVSFQTWFAAKWNLQRR</sequence>
<evidence type="ECO:0000313" key="4">
    <source>
        <dbReference type="Proteomes" id="UP001274830"/>
    </source>
</evidence>
<dbReference type="SUPFAM" id="SSF51735">
    <property type="entry name" value="NAD(P)-binding Rossmann-fold domains"/>
    <property type="match status" value="1"/>
</dbReference>
<keyword evidence="1" id="KW-0521">NADP</keyword>
<gene>
    <name evidence="3" type="ORF">LTR78_006623</name>
</gene>
<evidence type="ECO:0000313" key="3">
    <source>
        <dbReference type="EMBL" id="KAK3673390.1"/>
    </source>
</evidence>
<dbReference type="AlphaFoldDB" id="A0AAE0WKJ0"/>
<dbReference type="GO" id="GO:0016491">
    <property type="term" value="F:oxidoreductase activity"/>
    <property type="evidence" value="ECO:0007669"/>
    <property type="project" value="UniProtKB-KW"/>
</dbReference>
<protein>
    <recommendedName>
        <fullName evidence="5">NAD(P)-binding domain-containing protein</fullName>
    </recommendedName>
</protein>
<dbReference type="Proteomes" id="UP001274830">
    <property type="component" value="Unassembled WGS sequence"/>
</dbReference>
<comment type="caution">
    <text evidence="3">The sequence shown here is derived from an EMBL/GenBank/DDBJ whole genome shotgun (WGS) entry which is preliminary data.</text>
</comment>
<keyword evidence="2" id="KW-0560">Oxidoreductase</keyword>
<dbReference type="PANTHER" id="PTHR47706:SF5">
    <property type="entry name" value="ISOFLAVONE REDUCTASE"/>
    <property type="match status" value="1"/>
</dbReference>
<evidence type="ECO:0008006" key="5">
    <source>
        <dbReference type="Google" id="ProtNLM"/>
    </source>
</evidence>
<proteinExistence type="predicted"/>
<dbReference type="Gene3D" id="3.90.25.10">
    <property type="entry name" value="UDP-galactose 4-epimerase, domain 1"/>
    <property type="match status" value="1"/>
</dbReference>
<accession>A0AAE0WKJ0</accession>